<evidence type="ECO:0000313" key="4">
    <source>
        <dbReference type="EMBL" id="CAI2365771.1"/>
    </source>
</evidence>
<organism evidence="4 5">
    <name type="scientific">Euplotes crassus</name>
    <dbReference type="NCBI Taxonomy" id="5936"/>
    <lineage>
        <taxon>Eukaryota</taxon>
        <taxon>Sar</taxon>
        <taxon>Alveolata</taxon>
        <taxon>Ciliophora</taxon>
        <taxon>Intramacronucleata</taxon>
        <taxon>Spirotrichea</taxon>
        <taxon>Hypotrichia</taxon>
        <taxon>Euplotida</taxon>
        <taxon>Euplotidae</taxon>
        <taxon>Moneuplotes</taxon>
    </lineage>
</organism>
<feature type="compositionally biased region" description="Basic and acidic residues" evidence="2">
    <location>
        <begin position="1093"/>
        <end position="1112"/>
    </location>
</feature>
<feature type="region of interest" description="Disordered" evidence="2">
    <location>
        <begin position="16"/>
        <end position="37"/>
    </location>
</feature>
<evidence type="ECO:0000256" key="3">
    <source>
        <dbReference type="SAM" id="Phobius"/>
    </source>
</evidence>
<feature type="transmembrane region" description="Helical" evidence="3">
    <location>
        <begin position="771"/>
        <end position="790"/>
    </location>
</feature>
<evidence type="ECO:0000256" key="1">
    <source>
        <dbReference type="SAM" id="Coils"/>
    </source>
</evidence>
<accession>A0AAD1UBK5</accession>
<keyword evidence="3" id="KW-1133">Transmembrane helix</keyword>
<keyword evidence="3" id="KW-0472">Membrane</keyword>
<keyword evidence="5" id="KW-1185">Reference proteome</keyword>
<feature type="compositionally biased region" description="Basic and acidic residues" evidence="2">
    <location>
        <begin position="1122"/>
        <end position="1135"/>
    </location>
</feature>
<proteinExistence type="predicted"/>
<dbReference type="InterPro" id="IPR031390">
    <property type="entry name" value="OFCC1"/>
</dbReference>
<comment type="caution">
    <text evidence="4">The sequence shown here is derived from an EMBL/GenBank/DDBJ whole genome shotgun (WGS) entry which is preliminary data.</text>
</comment>
<gene>
    <name evidence="4" type="ORF">ECRASSUSDP1_LOCUS7060</name>
</gene>
<evidence type="ECO:0000256" key="2">
    <source>
        <dbReference type="SAM" id="MobiDB-lite"/>
    </source>
</evidence>
<keyword evidence="3" id="KW-0812">Transmembrane</keyword>
<name>A0AAD1UBK5_EUPCR</name>
<feature type="compositionally biased region" description="Basic and acidic residues" evidence="2">
    <location>
        <begin position="1048"/>
        <end position="1061"/>
    </location>
</feature>
<dbReference type="EMBL" id="CAMPGE010006866">
    <property type="protein sequence ID" value="CAI2365771.1"/>
    <property type="molecule type" value="Genomic_DNA"/>
</dbReference>
<sequence>MERPRTAYKRIGSHKFDHKAARAQLQSASGKRPKDVAPLLDEEDMIDEREIRRATNRLKRRDYEHLAQDDEYQQMFKDPLDRYDEVIDEAPSQLEDDGTSMEDTSNVEGRGLLRSAREQMEHSQQNLMPIEEDKVENSDMSNQDEDGIKFINQQDTMNRLDSQVSGTSSQVRSKLLDELKRSKGKINRVLSRKEKQILKDITQYDKKFTKDADEDIMEVGRVDLEDLETDFGMIEEERDRKKKQRELEFEHRRKGIELTSATTQNKLVNAHTDLLKEIAQEEVDARKKAVEREKIIDKEFVRIEDRVGGVIKEQRSKILSYFGPLVQEKKRSAYTILGSAKKKVDLSARTKICLPFSVKIKMLRCVKDKIGAGVYVVLAEIIERIGGGSVMYNYQKSMKNLHKLKGKILEYEKLKLRFLKEQNIDVSTQESEGIMAALEEAEEELHEDEQREQRSAPASRSSQRSKQQAPEIDEEKFEKLTFKQRHTRYRNFYAGFDDEEFYLDENLYLLYPPMNRARPSNCIQFRLVKLSDEKDIEDEVVAWGVFPLLNSELAFNEGRFKIPLLFGDVDEEVTLYRNIQGRVMKNLDTWLCNMYFEVEPLLIQKLIFDWQNREMYYDKEQLNKIHGYVLKREEDPDQNMAQPNAVRESFGGQSARSSRLKRKRSTVRNATNLISNLHDADLDRQNSNVRLSKDQTRELDQMIGYEAEEFKKEQQREIKAELDDNALFLEEYSYSVSDKFNNETRNVAKKKMVYLFTESLADMGLKNMNTIAFQITLFVIVLSFWARVYIHYFGEYLALLMIGIKVSKFNPEWYKVELHYESWESWHEAIIIILGVLLNTFFFSLMIISAYFVNKYTQFPHIFYKMMCWFGIATTIDFLLILAVDCIEQNWTRGDMFKLYQYYNRRDANGYPGLAITIFIYVVLTFINLSLMYYYLIFIHMGGRVIDIYLRLSGNVNHFFLPHDDEISLTYLKWVCKKAFKSQKQRVTTRDEEVVNERGKIKKVRFINVFKFDPETHELCNYRSFIRDYDGAIREFHTKKVPLKKEELKGITEDIPPEKGTETYNHNEFFPEREESSEGEGGDGVNGSDEEEKTPFSRRNVDSHMELRDRSNQSRSFNDNSRMSDEDRKIDNSLHDEEEDDESKIKHL</sequence>
<protein>
    <submittedName>
        <fullName evidence="4">Uncharacterized protein</fullName>
    </submittedName>
</protein>
<feature type="transmembrane region" description="Helical" evidence="3">
    <location>
        <begin position="829"/>
        <end position="854"/>
    </location>
</feature>
<feature type="compositionally biased region" description="Low complexity" evidence="2">
    <location>
        <begin position="455"/>
        <end position="469"/>
    </location>
</feature>
<keyword evidence="1" id="KW-0175">Coiled coil</keyword>
<reference evidence="4" key="1">
    <citation type="submission" date="2023-07" db="EMBL/GenBank/DDBJ databases">
        <authorList>
            <consortium name="AG Swart"/>
            <person name="Singh M."/>
            <person name="Singh A."/>
            <person name="Seah K."/>
            <person name="Emmerich C."/>
        </authorList>
    </citation>
    <scope>NUCLEOTIDE SEQUENCE</scope>
    <source>
        <strain evidence="4">DP1</strain>
    </source>
</reference>
<evidence type="ECO:0000313" key="5">
    <source>
        <dbReference type="Proteomes" id="UP001295684"/>
    </source>
</evidence>
<feature type="transmembrane region" description="Helical" evidence="3">
    <location>
        <begin position="866"/>
        <end position="891"/>
    </location>
</feature>
<feature type="region of interest" description="Disordered" evidence="2">
    <location>
        <begin position="442"/>
        <end position="472"/>
    </location>
</feature>
<dbReference type="AlphaFoldDB" id="A0AAD1UBK5"/>
<dbReference type="Proteomes" id="UP001295684">
    <property type="component" value="Unassembled WGS sequence"/>
</dbReference>
<dbReference type="PANTHER" id="PTHR33862:SF3">
    <property type="entry name" value="OROFACIAL CLEFT 1 CANDIDATE GENE 1 PROTEIN"/>
    <property type="match status" value="1"/>
</dbReference>
<feature type="region of interest" description="Disordered" evidence="2">
    <location>
        <begin position="634"/>
        <end position="664"/>
    </location>
</feature>
<feature type="coiled-coil region" evidence="1">
    <location>
        <begin position="224"/>
        <end position="253"/>
    </location>
</feature>
<feature type="transmembrane region" description="Helical" evidence="3">
    <location>
        <begin position="911"/>
        <end position="936"/>
    </location>
</feature>
<feature type="region of interest" description="Disordered" evidence="2">
    <location>
        <begin position="1048"/>
        <end position="1148"/>
    </location>
</feature>
<dbReference type="PANTHER" id="PTHR33862">
    <property type="entry name" value="OROFACIAL CLEFT 1 CANDIDATE GENE 1 PROTEIN"/>
    <property type="match status" value="1"/>
</dbReference>